<proteinExistence type="predicted"/>
<comment type="caution">
    <text evidence="1">The sequence shown here is derived from an EMBL/GenBank/DDBJ whole genome shotgun (WGS) entry which is preliminary data.</text>
</comment>
<sequence length="82" mass="9094">MNDVGVSRLLIASGTICGRDAITAQARGTHRRSFREPSCSMGPPKTPVFSLCSYVFPLRSEEESSEAFILLGMMRLMLRRLS</sequence>
<reference evidence="1 2" key="1">
    <citation type="submission" date="2014-07" db="EMBL/GenBank/DDBJ databases">
        <title>Draft Genome Sequence of Gephyronic Acid Producer, Cystobacter violaceus Strain Cb vi76.</title>
        <authorList>
            <person name="Stevens D.C."/>
            <person name="Young J."/>
            <person name="Carmichael R."/>
            <person name="Tan J."/>
            <person name="Taylor R.E."/>
        </authorList>
    </citation>
    <scope>NUCLEOTIDE SEQUENCE [LARGE SCALE GENOMIC DNA]</scope>
    <source>
        <strain evidence="1 2">Cb vi76</strain>
    </source>
</reference>
<protein>
    <submittedName>
        <fullName evidence="1">Uncharacterized protein</fullName>
    </submittedName>
</protein>
<dbReference type="AlphaFoldDB" id="A0A084SYT3"/>
<name>A0A084SYT3_9BACT</name>
<gene>
    <name evidence="1" type="ORF">Q664_07565</name>
</gene>
<evidence type="ECO:0000313" key="2">
    <source>
        <dbReference type="Proteomes" id="UP000028547"/>
    </source>
</evidence>
<organism evidence="1 2">
    <name type="scientific">Archangium violaceum Cb vi76</name>
    <dbReference type="NCBI Taxonomy" id="1406225"/>
    <lineage>
        <taxon>Bacteria</taxon>
        <taxon>Pseudomonadati</taxon>
        <taxon>Myxococcota</taxon>
        <taxon>Myxococcia</taxon>
        <taxon>Myxococcales</taxon>
        <taxon>Cystobacterineae</taxon>
        <taxon>Archangiaceae</taxon>
        <taxon>Archangium</taxon>
    </lineage>
</organism>
<dbReference type="EMBL" id="JPMI01000045">
    <property type="protein sequence ID" value="KFA93618.1"/>
    <property type="molecule type" value="Genomic_DNA"/>
</dbReference>
<dbReference type="Proteomes" id="UP000028547">
    <property type="component" value="Unassembled WGS sequence"/>
</dbReference>
<evidence type="ECO:0000313" key="1">
    <source>
        <dbReference type="EMBL" id="KFA93618.1"/>
    </source>
</evidence>
<accession>A0A084SYT3</accession>